<name>A0A368GQ87_ANCCA</name>
<dbReference type="AlphaFoldDB" id="A0A368GQ87"/>
<protein>
    <recommendedName>
        <fullName evidence="5">Transforming acidic coiled-coil-containing protein C-terminal domain-containing protein</fullName>
    </recommendedName>
</protein>
<evidence type="ECO:0008006" key="5">
    <source>
        <dbReference type="Google" id="ProtNLM"/>
    </source>
</evidence>
<evidence type="ECO:0000313" key="3">
    <source>
        <dbReference type="EMBL" id="RCN46541.1"/>
    </source>
</evidence>
<feature type="region of interest" description="Disordered" evidence="2">
    <location>
        <begin position="77"/>
        <end position="100"/>
    </location>
</feature>
<evidence type="ECO:0000256" key="1">
    <source>
        <dbReference type="SAM" id="Coils"/>
    </source>
</evidence>
<comment type="caution">
    <text evidence="3">The sequence shown here is derived from an EMBL/GenBank/DDBJ whole genome shotgun (WGS) entry which is preliminary data.</text>
</comment>
<feature type="coiled-coil region" evidence="1">
    <location>
        <begin position="249"/>
        <end position="308"/>
    </location>
</feature>
<dbReference type="EMBL" id="JOJR01000077">
    <property type="protein sequence ID" value="RCN46541.1"/>
    <property type="molecule type" value="Genomic_DNA"/>
</dbReference>
<dbReference type="Proteomes" id="UP000252519">
    <property type="component" value="Unassembled WGS sequence"/>
</dbReference>
<evidence type="ECO:0000313" key="4">
    <source>
        <dbReference type="Proteomes" id="UP000252519"/>
    </source>
</evidence>
<reference evidence="3 4" key="1">
    <citation type="submission" date="2014-10" db="EMBL/GenBank/DDBJ databases">
        <title>Draft genome of the hookworm Ancylostoma caninum.</title>
        <authorList>
            <person name="Mitreva M."/>
        </authorList>
    </citation>
    <scope>NUCLEOTIDE SEQUENCE [LARGE SCALE GENOMIC DNA]</scope>
    <source>
        <strain evidence="3 4">Baltimore</strain>
    </source>
</reference>
<evidence type="ECO:0000256" key="2">
    <source>
        <dbReference type="SAM" id="MobiDB-lite"/>
    </source>
</evidence>
<keyword evidence="1" id="KW-0175">Coiled coil</keyword>
<keyword evidence="4" id="KW-1185">Reference proteome</keyword>
<accession>A0A368GQ87</accession>
<feature type="region of interest" description="Disordered" evidence="2">
    <location>
        <begin position="1"/>
        <end position="20"/>
    </location>
</feature>
<dbReference type="STRING" id="29170.A0A368GQ87"/>
<sequence length="339" mass="38493">MDPPPPTSSSSLPIDDDENELFNQGGTFTRRVIGYDCGAMDDFGIAGIKRKIRTFQNSLRPFPPGSDLTRTFTRRPAIPKDISPIPDNSMPSPADGVSPRANVRANRQKTMTMDPSGTHELRRLFADARQSGISLDDLEAKMVDLFRTKDAELNSRLAKAMEQVEHHEKHECHNDEANLMVYRALIAEYQMMIDELTSGAYIHVGRLEEYGYSKNAGCGMNCKASAERDSIKAELDSLHEDYSKLYDSFKRLRGVAEEQKQEYAQLHEKFVEKVEENKRIQGKLIRLREDAQNKLEMASKDMADCLRERDESLKNEAIELRDICNQLMSQIEPGSDVEQ</sequence>
<proteinExistence type="predicted"/>
<dbReference type="OrthoDB" id="5835865at2759"/>
<organism evidence="3 4">
    <name type="scientific">Ancylostoma caninum</name>
    <name type="common">Dog hookworm</name>
    <dbReference type="NCBI Taxonomy" id="29170"/>
    <lineage>
        <taxon>Eukaryota</taxon>
        <taxon>Metazoa</taxon>
        <taxon>Ecdysozoa</taxon>
        <taxon>Nematoda</taxon>
        <taxon>Chromadorea</taxon>
        <taxon>Rhabditida</taxon>
        <taxon>Rhabditina</taxon>
        <taxon>Rhabditomorpha</taxon>
        <taxon>Strongyloidea</taxon>
        <taxon>Ancylostomatidae</taxon>
        <taxon>Ancylostomatinae</taxon>
        <taxon>Ancylostoma</taxon>
    </lineage>
</organism>
<gene>
    <name evidence="3" type="ORF">ANCCAN_07401</name>
</gene>